<feature type="compositionally biased region" description="Low complexity" evidence="1">
    <location>
        <begin position="301"/>
        <end position="310"/>
    </location>
</feature>
<feature type="region of interest" description="Disordered" evidence="1">
    <location>
        <begin position="233"/>
        <end position="339"/>
    </location>
</feature>
<name>A0AAV5ENR6_ELECO</name>
<evidence type="ECO:0000256" key="2">
    <source>
        <dbReference type="SAM" id="Phobius"/>
    </source>
</evidence>
<feature type="compositionally biased region" description="Polar residues" evidence="1">
    <location>
        <begin position="676"/>
        <end position="692"/>
    </location>
</feature>
<feature type="compositionally biased region" description="Low complexity" evidence="1">
    <location>
        <begin position="321"/>
        <end position="339"/>
    </location>
</feature>
<feature type="compositionally biased region" description="Low complexity" evidence="1">
    <location>
        <begin position="272"/>
        <end position="287"/>
    </location>
</feature>
<feature type="region of interest" description="Disordered" evidence="1">
    <location>
        <begin position="669"/>
        <end position="707"/>
    </location>
</feature>
<protein>
    <recommendedName>
        <fullName evidence="3">THH1/TOM1/TOM3 domain-containing protein</fullName>
    </recommendedName>
</protein>
<accession>A0AAV5ENR6</accession>
<feature type="transmembrane region" description="Helical" evidence="2">
    <location>
        <begin position="45"/>
        <end position="71"/>
    </location>
</feature>
<dbReference type="EMBL" id="BQKI01000076">
    <property type="protein sequence ID" value="GJN24201.1"/>
    <property type="molecule type" value="Genomic_DNA"/>
</dbReference>
<proteinExistence type="predicted"/>
<evidence type="ECO:0000313" key="4">
    <source>
        <dbReference type="EMBL" id="GJN24201.1"/>
    </source>
</evidence>
<feature type="domain" description="THH1/TOM1/TOM3" evidence="3">
    <location>
        <begin position="63"/>
        <end position="149"/>
    </location>
</feature>
<reference evidence="4" key="2">
    <citation type="submission" date="2021-12" db="EMBL/GenBank/DDBJ databases">
        <title>Resequencing data analysis of finger millet.</title>
        <authorList>
            <person name="Hatakeyama M."/>
            <person name="Aluri S."/>
            <person name="Balachadran M.T."/>
            <person name="Sivarajan S.R."/>
            <person name="Poveda L."/>
            <person name="Shimizu-Inatsugi R."/>
            <person name="Schlapbach R."/>
            <person name="Sreeman S.M."/>
            <person name="Shimizu K.K."/>
        </authorList>
    </citation>
    <scope>NUCLEOTIDE SEQUENCE</scope>
</reference>
<feature type="compositionally biased region" description="Basic and acidic residues" evidence="1">
    <location>
        <begin position="404"/>
        <end position="423"/>
    </location>
</feature>
<reference evidence="4" key="1">
    <citation type="journal article" date="2018" name="DNA Res.">
        <title>Multiple hybrid de novo genome assembly of finger millet, an orphan allotetraploid crop.</title>
        <authorList>
            <person name="Hatakeyama M."/>
            <person name="Aluri S."/>
            <person name="Balachadran M.T."/>
            <person name="Sivarajan S.R."/>
            <person name="Patrignani A."/>
            <person name="Gruter S."/>
            <person name="Poveda L."/>
            <person name="Shimizu-Inatsugi R."/>
            <person name="Baeten J."/>
            <person name="Francoijs K.J."/>
            <person name="Nataraja K.N."/>
            <person name="Reddy Y.A.N."/>
            <person name="Phadnis S."/>
            <person name="Ravikumar R.L."/>
            <person name="Schlapbach R."/>
            <person name="Sreeman S.M."/>
            <person name="Shimizu K.K."/>
        </authorList>
    </citation>
    <scope>NUCLEOTIDE SEQUENCE</scope>
</reference>
<feature type="compositionally biased region" description="Low complexity" evidence="1">
    <location>
        <begin position="233"/>
        <end position="243"/>
    </location>
</feature>
<dbReference type="PANTHER" id="PTHR33018:SF19">
    <property type="entry name" value="OS12G0558775 PROTEIN"/>
    <property type="match status" value="1"/>
</dbReference>
<dbReference type="Pfam" id="PF06454">
    <property type="entry name" value="THH1_TOM1-3_dom"/>
    <property type="match status" value="1"/>
</dbReference>
<keyword evidence="2" id="KW-1133">Transmembrane helix</keyword>
<keyword evidence="2" id="KW-0812">Transmembrane</keyword>
<gene>
    <name evidence="4" type="primary">gb11931</name>
    <name evidence="4" type="ORF">PR202_gb11931</name>
</gene>
<organism evidence="4 5">
    <name type="scientific">Eleusine coracana subsp. coracana</name>
    <dbReference type="NCBI Taxonomy" id="191504"/>
    <lineage>
        <taxon>Eukaryota</taxon>
        <taxon>Viridiplantae</taxon>
        <taxon>Streptophyta</taxon>
        <taxon>Embryophyta</taxon>
        <taxon>Tracheophyta</taxon>
        <taxon>Spermatophyta</taxon>
        <taxon>Magnoliopsida</taxon>
        <taxon>Liliopsida</taxon>
        <taxon>Poales</taxon>
        <taxon>Poaceae</taxon>
        <taxon>PACMAD clade</taxon>
        <taxon>Chloridoideae</taxon>
        <taxon>Cynodonteae</taxon>
        <taxon>Eleusininae</taxon>
        <taxon>Eleusine</taxon>
    </lineage>
</organism>
<feature type="region of interest" description="Disordered" evidence="1">
    <location>
        <begin position="387"/>
        <end position="438"/>
    </location>
</feature>
<dbReference type="PANTHER" id="PTHR33018">
    <property type="entry name" value="OS10G0338966 PROTEIN-RELATED"/>
    <property type="match status" value="1"/>
</dbReference>
<evidence type="ECO:0000313" key="5">
    <source>
        <dbReference type="Proteomes" id="UP001054889"/>
    </source>
</evidence>
<sequence length="766" mass="84131">MRKLASPSGLSLSSLEMLATAAGGLALSLRGWWEDVNESPAWQDGAFFSLSAAYAFVSAVALICIWLFLGINDNPLVELVSKVFISAVSFIALLGFLIYGGRLFSMLRRFPIESTGRRKKLYEVAFSSFDADLSLEVLDHPILDFFYYMPLYYSSCGNFLPSEYQHNTTLFTRMSWLPKSVPDAAASLSLLTAADPPPPHQRCACGPLPLLALVVWAPSHRRPSVRRLLLSLSTAPSSSPSTTDVDPLLHPRVPQRSPRRPPRLPRAPPHRAPSSSPSAAASGPLLVPERRRCRPPPPSPSASTVTTRAPLVLPRAPPHQAPSSSPSAEALGPSSSLSAVASGPLLVPESCRGPPPLSSGADLLDGLCLLFGKRCTLLFLPSPLLSDTLSPVDDQVSSSDNEGSNEHWEEPEDPHPPLPKECRLGSPDPDFVPQDEGPRRSAHRLFAVEAMTDEALEQQVEEVPAQVATHKCKRGQRSTNKAEGIYEVTALDLKDGEPIEPAAINAKWRNCCSKVSKLNCQYFKKNQTPFDKHGNISQQEWDEFVDQKTSSASMELSEKMVELNKRKKYKPRLGPGRYKMKIPIWREQEAKLHAEEKLDPLPNTNEHTRNSVHGRSDLTEEGVIIVKDSVTSEVVQALKGPIAMQTEAGLFTPEYHKDELGKAIGTKEHGGRVRGVSSSATGKQGFSETSSHLYKKHTLHKKEREDKAKKDWRRQLLMFAIDKESGRLDPNLQAAVDAVLRGSAGLDGQPHDDSLLTRRMAVFSLI</sequence>
<keyword evidence="5" id="KW-1185">Reference proteome</keyword>
<evidence type="ECO:0000256" key="1">
    <source>
        <dbReference type="SAM" id="MobiDB-lite"/>
    </source>
</evidence>
<evidence type="ECO:0000259" key="3">
    <source>
        <dbReference type="Pfam" id="PF06454"/>
    </source>
</evidence>
<dbReference type="Proteomes" id="UP001054889">
    <property type="component" value="Unassembled WGS sequence"/>
</dbReference>
<dbReference type="InterPro" id="IPR009457">
    <property type="entry name" value="THH1/TOM1/TOM3_dom"/>
</dbReference>
<keyword evidence="2" id="KW-0472">Membrane</keyword>
<feature type="transmembrane region" description="Helical" evidence="2">
    <location>
        <begin position="83"/>
        <end position="104"/>
    </location>
</feature>
<comment type="caution">
    <text evidence="4">The sequence shown here is derived from an EMBL/GenBank/DDBJ whole genome shotgun (WGS) entry which is preliminary data.</text>
</comment>
<dbReference type="AlphaFoldDB" id="A0AAV5ENR6"/>